<dbReference type="Proteomes" id="UP000681343">
    <property type="component" value="Chromosome"/>
</dbReference>
<reference evidence="2" key="1">
    <citation type="submission" date="2020-09" db="EMBL/GenBank/DDBJ databases">
        <title>New species isolated from human feces.</title>
        <authorList>
            <person name="Kitahara M."/>
            <person name="Shigeno Y."/>
            <person name="Shime M."/>
            <person name="Matsumoto Y."/>
            <person name="Nakamura S."/>
            <person name="Motooka D."/>
            <person name="Fukuoka S."/>
            <person name="Nishikawa H."/>
            <person name="Benno Y."/>
        </authorList>
    </citation>
    <scope>NUCLEOTIDE SEQUENCE</scope>
    <source>
        <strain evidence="2">MM35</strain>
    </source>
</reference>
<feature type="region of interest" description="Disordered" evidence="1">
    <location>
        <begin position="46"/>
        <end position="70"/>
    </location>
</feature>
<evidence type="ECO:0000313" key="2">
    <source>
        <dbReference type="EMBL" id="BCK79154.1"/>
    </source>
</evidence>
<dbReference type="AlphaFoldDB" id="A0A810PTN9"/>
<evidence type="ECO:0000313" key="3">
    <source>
        <dbReference type="Proteomes" id="UP000681343"/>
    </source>
</evidence>
<proteinExistence type="predicted"/>
<protein>
    <submittedName>
        <fullName evidence="2">Uncharacterized protein</fullName>
    </submittedName>
</protein>
<keyword evidence="3" id="KW-1185">Reference proteome</keyword>
<dbReference type="KEGG" id="vfa:MM35RIKEN_13460"/>
<sequence>MRIATASVRAGLAMTGYKKCGAATLPALCAPAMTFIEITEGRLFRRNGNGEEGGAEHEGADRGGGVEAVL</sequence>
<gene>
    <name evidence="2" type="ORF">MM35RIKEN_13460</name>
</gene>
<dbReference type="EMBL" id="AP023415">
    <property type="protein sequence ID" value="BCK79154.1"/>
    <property type="molecule type" value="Genomic_DNA"/>
</dbReference>
<organism evidence="2 3">
    <name type="scientific">Vescimonas fastidiosa</name>
    <dbReference type="NCBI Taxonomy" id="2714353"/>
    <lineage>
        <taxon>Bacteria</taxon>
        <taxon>Bacillati</taxon>
        <taxon>Bacillota</taxon>
        <taxon>Clostridia</taxon>
        <taxon>Eubacteriales</taxon>
        <taxon>Oscillospiraceae</taxon>
        <taxon>Vescimonas</taxon>
    </lineage>
</organism>
<accession>A0A810PTN9</accession>
<name>A0A810PTN9_9FIRM</name>
<evidence type="ECO:0000256" key="1">
    <source>
        <dbReference type="SAM" id="MobiDB-lite"/>
    </source>
</evidence>